<name>A0A9P6PR74_9FUNG</name>
<dbReference type="EMBL" id="JAAAJB010000669">
    <property type="protein sequence ID" value="KAG0252368.1"/>
    <property type="molecule type" value="Genomic_DNA"/>
</dbReference>
<keyword evidence="2" id="KW-1185">Reference proteome</keyword>
<dbReference type="Proteomes" id="UP000807716">
    <property type="component" value="Unassembled WGS sequence"/>
</dbReference>
<reference evidence="1" key="1">
    <citation type="journal article" date="2020" name="Fungal Divers.">
        <title>Resolving the Mortierellaceae phylogeny through synthesis of multi-gene phylogenetics and phylogenomics.</title>
        <authorList>
            <person name="Vandepol N."/>
            <person name="Liber J."/>
            <person name="Desiro A."/>
            <person name="Na H."/>
            <person name="Kennedy M."/>
            <person name="Barry K."/>
            <person name="Grigoriev I.V."/>
            <person name="Miller A.N."/>
            <person name="O'Donnell K."/>
            <person name="Stajich J.E."/>
            <person name="Bonito G."/>
        </authorList>
    </citation>
    <scope>NUCLEOTIDE SEQUENCE</scope>
    <source>
        <strain evidence="1">BC1065</strain>
    </source>
</reference>
<sequence length="635" mass="72149">MEHDMEHDNRQPWQKLPMECHILIVECLGHDLSSLASLLQVNKAMFALVAPRLYQDPFALINERFQFAFGLPDADRTDRYKKLFVTLFHGILEPIGPMAITCKEADAATVSRAVDKVDLSHAPNRYLDYYTHVNLSLLSNNKRSLFWQIFSPKLDSIGLPFLGTKNMLKYQSKRITSLRLPLRMLKTFRPYQQTPTFPDLELFSALHSLRRLEITDTQGLDGNTSDPDHQLNLWHGLRDGIALRREDLGEDCQLDTLAFLVNYAVIGFGPGDVVRAVHPGLHSLVVQAITNVPYLLDSFSDAAAHKLCKLSFVMDTTPLLALLPLLQRFHQLEELSIFVLRDGVHSDVLNLKSLASQLNASDSTTMTRATLPVKRLRVLYPGDNDRYRPWLQDAIALCASSLEELTVMEFPRAHVGRQESDVQSLQSISWLNCRLPNLVSLTFVSDETDHPLKHPPFCTQPSSTNASNNNIDMGIVDPVSEMLPNLTSLSVVHCGYPVWLQPNLQEKTQRAVLSAVTKMSTLKHLLLDMSSRYWYPKLPPKDVFDFLPRGLHTLELGVSGMETDFQNGLRQAYEERRQQELQDVMDARAQPSEAVWRPIPKITTIVPPKIDGTALEDAFWHHVDIREYFFGRRRA</sequence>
<evidence type="ECO:0000313" key="1">
    <source>
        <dbReference type="EMBL" id="KAG0252368.1"/>
    </source>
</evidence>
<protein>
    <submittedName>
        <fullName evidence="1">Uncharacterized protein</fullName>
    </submittedName>
</protein>
<evidence type="ECO:0000313" key="2">
    <source>
        <dbReference type="Proteomes" id="UP000807716"/>
    </source>
</evidence>
<dbReference type="AlphaFoldDB" id="A0A9P6PR74"/>
<proteinExistence type="predicted"/>
<gene>
    <name evidence="1" type="ORF">DFQ27_008106</name>
</gene>
<accession>A0A9P6PR74</accession>
<dbReference type="OrthoDB" id="10523784at2759"/>
<organism evidence="1 2">
    <name type="scientific">Actinomortierella ambigua</name>
    <dbReference type="NCBI Taxonomy" id="1343610"/>
    <lineage>
        <taxon>Eukaryota</taxon>
        <taxon>Fungi</taxon>
        <taxon>Fungi incertae sedis</taxon>
        <taxon>Mucoromycota</taxon>
        <taxon>Mortierellomycotina</taxon>
        <taxon>Mortierellomycetes</taxon>
        <taxon>Mortierellales</taxon>
        <taxon>Mortierellaceae</taxon>
        <taxon>Actinomortierella</taxon>
    </lineage>
</organism>
<comment type="caution">
    <text evidence="1">The sequence shown here is derived from an EMBL/GenBank/DDBJ whole genome shotgun (WGS) entry which is preliminary data.</text>
</comment>